<evidence type="ECO:0000256" key="3">
    <source>
        <dbReference type="ARBA" id="ARBA00022723"/>
    </source>
</evidence>
<reference evidence="7" key="1">
    <citation type="submission" date="2021-09" db="EMBL/GenBank/DDBJ databases">
        <authorList>
            <consortium name="AG Swart"/>
            <person name="Singh M."/>
            <person name="Singh A."/>
            <person name="Seah K."/>
            <person name="Emmerich C."/>
        </authorList>
    </citation>
    <scope>NUCLEOTIDE SEQUENCE</scope>
    <source>
        <strain evidence="7">ATCC30299</strain>
    </source>
</reference>
<dbReference type="GO" id="GO:0006166">
    <property type="term" value="P:purine ribonucleoside salvage"/>
    <property type="evidence" value="ECO:0007669"/>
    <property type="project" value="UniProtKB-KW"/>
</dbReference>
<evidence type="ECO:0000256" key="4">
    <source>
        <dbReference type="ARBA" id="ARBA00022726"/>
    </source>
</evidence>
<dbReference type="GO" id="GO:0006154">
    <property type="term" value="P:adenosine catabolic process"/>
    <property type="evidence" value="ECO:0007669"/>
    <property type="project" value="TreeGrafter"/>
</dbReference>
<proteinExistence type="predicted"/>
<dbReference type="Gene3D" id="3.20.20.140">
    <property type="entry name" value="Metal-dependent hydrolases"/>
    <property type="match status" value="1"/>
</dbReference>
<dbReference type="InterPro" id="IPR006330">
    <property type="entry name" value="Ado/ade_deaminase"/>
</dbReference>
<dbReference type="InterPro" id="IPR032466">
    <property type="entry name" value="Metal_Hydrolase"/>
</dbReference>
<dbReference type="InterPro" id="IPR001365">
    <property type="entry name" value="A_deaminase_dom"/>
</dbReference>
<keyword evidence="5" id="KW-0378">Hydrolase</keyword>
<dbReference type="SUPFAM" id="SSF51556">
    <property type="entry name" value="Metallo-dependent hydrolases"/>
    <property type="match status" value="1"/>
</dbReference>
<dbReference type="GO" id="GO:0046103">
    <property type="term" value="P:inosine biosynthetic process"/>
    <property type="evidence" value="ECO:0007669"/>
    <property type="project" value="TreeGrafter"/>
</dbReference>
<evidence type="ECO:0000256" key="2">
    <source>
        <dbReference type="ARBA" id="ARBA00005058"/>
    </source>
</evidence>
<name>A0AAU9K9F6_9CILI</name>
<evidence type="ECO:0000256" key="1">
    <source>
        <dbReference type="ARBA" id="ARBA00001947"/>
    </source>
</evidence>
<keyword evidence="8" id="KW-1185">Reference proteome</keyword>
<protein>
    <recommendedName>
        <fullName evidence="6">Adenosine deaminase domain-containing protein</fullName>
    </recommendedName>
</protein>
<comment type="pathway">
    <text evidence="2">Purine metabolism; purine nucleoside salvage.</text>
</comment>
<organism evidence="7 8">
    <name type="scientific">Blepharisma stoltei</name>
    <dbReference type="NCBI Taxonomy" id="1481888"/>
    <lineage>
        <taxon>Eukaryota</taxon>
        <taxon>Sar</taxon>
        <taxon>Alveolata</taxon>
        <taxon>Ciliophora</taxon>
        <taxon>Postciliodesmatophora</taxon>
        <taxon>Heterotrichea</taxon>
        <taxon>Heterotrichida</taxon>
        <taxon>Blepharismidae</taxon>
        <taxon>Blepharisma</taxon>
    </lineage>
</organism>
<evidence type="ECO:0000313" key="7">
    <source>
        <dbReference type="EMBL" id="CAG9330579.1"/>
    </source>
</evidence>
<dbReference type="GO" id="GO:0004000">
    <property type="term" value="F:adenosine deaminase activity"/>
    <property type="evidence" value="ECO:0007669"/>
    <property type="project" value="TreeGrafter"/>
</dbReference>
<keyword evidence="4" id="KW-0660">Purine salvage</keyword>
<sequence>MGEFFQQRQELIAQDIKDLALMKPTELEILANLKLSQIKEQFSTQYSIDDMLDFWSIRDSVINTRLFQIFKKMPKGAVLHMHYGGMLPAVDVLSILKNDPEIYIKTIDNCPYIFSSCQTDSISLTQYLENPENEKTLLNVLETNREKSVGLPSECWSSFMQIFTSTLSAFSDNRILEKYIELAFTRFYEDNVQRVEFRHMPFSIQATETDGLPSENIAFLKNVCERFTSNHPDFTSGAILCTIKLFSKERIIKETEEIYMLHLLFPKFVLGFDIPGEEEKYREDEDIFGDIHRISENAKKSGNHCPIFLHAGEVVNKPGPTVYDAFAIGSKRIGHGISLIKHPQLLRIAKKEKITIESCPISNMILGYVRDPRVHPALAYLFQGIPVTISSDDPGCFGYSGVTHDWVWIYMLWGINLMHVKKMIENSIDGCTEPEEVRRVWEGKWQEFIEYLANLEI</sequence>
<keyword evidence="3" id="KW-0479">Metal-binding</keyword>
<evidence type="ECO:0000259" key="6">
    <source>
        <dbReference type="Pfam" id="PF00962"/>
    </source>
</evidence>
<dbReference type="AlphaFoldDB" id="A0AAU9K9F6"/>
<dbReference type="GO" id="GO:0046872">
    <property type="term" value="F:metal ion binding"/>
    <property type="evidence" value="ECO:0007669"/>
    <property type="project" value="UniProtKB-KW"/>
</dbReference>
<evidence type="ECO:0000313" key="8">
    <source>
        <dbReference type="Proteomes" id="UP001162131"/>
    </source>
</evidence>
<dbReference type="Proteomes" id="UP001162131">
    <property type="component" value="Unassembled WGS sequence"/>
</dbReference>
<dbReference type="Pfam" id="PF00962">
    <property type="entry name" value="A_deaminase"/>
    <property type="match status" value="1"/>
</dbReference>
<comment type="caution">
    <text evidence="7">The sequence shown here is derived from an EMBL/GenBank/DDBJ whole genome shotgun (WGS) entry which is preliminary data.</text>
</comment>
<feature type="domain" description="Adenosine deaminase" evidence="6">
    <location>
        <begin position="155"/>
        <end position="439"/>
    </location>
</feature>
<dbReference type="EMBL" id="CAJZBQ010000051">
    <property type="protein sequence ID" value="CAG9330579.1"/>
    <property type="molecule type" value="Genomic_DNA"/>
</dbReference>
<gene>
    <name evidence="7" type="ORF">BSTOLATCC_MIC51161</name>
</gene>
<dbReference type="PANTHER" id="PTHR11409">
    <property type="entry name" value="ADENOSINE DEAMINASE"/>
    <property type="match status" value="1"/>
</dbReference>
<comment type="cofactor">
    <cofactor evidence="1">
        <name>Zn(2+)</name>
        <dbReference type="ChEBI" id="CHEBI:29105"/>
    </cofactor>
</comment>
<accession>A0AAU9K9F6</accession>
<dbReference type="PANTHER" id="PTHR11409:SF39">
    <property type="entry name" value="ADENOSINE DEAMINASE 2"/>
    <property type="match status" value="1"/>
</dbReference>
<evidence type="ECO:0000256" key="5">
    <source>
        <dbReference type="ARBA" id="ARBA00022801"/>
    </source>
</evidence>